<reference evidence="1 2" key="1">
    <citation type="submission" date="2017-12" db="EMBL/GenBank/DDBJ databases">
        <title>Comparative genomics of Botrytis spp.</title>
        <authorList>
            <person name="Valero-Jimenez C.A."/>
            <person name="Tapia P."/>
            <person name="Veloso J."/>
            <person name="Silva-Moreno E."/>
            <person name="Staats M."/>
            <person name="Valdes J.H."/>
            <person name="Van Kan J.A.L."/>
        </authorList>
    </citation>
    <scope>NUCLEOTIDE SEQUENCE [LARGE SCALE GENOMIC DNA]</scope>
    <source>
        <strain evidence="1 2">Be9601</strain>
    </source>
</reference>
<proteinExistence type="predicted"/>
<name>A0A4Z1JUG7_9HELO</name>
<dbReference type="EMBL" id="PQXM01000116">
    <property type="protein sequence ID" value="TGO77228.1"/>
    <property type="molecule type" value="Genomic_DNA"/>
</dbReference>
<accession>A0A4Z1JUG7</accession>
<keyword evidence="2" id="KW-1185">Reference proteome</keyword>
<comment type="caution">
    <text evidence="1">The sequence shown here is derived from an EMBL/GenBank/DDBJ whole genome shotgun (WGS) entry which is preliminary data.</text>
</comment>
<dbReference type="AlphaFoldDB" id="A0A4Z1JUG7"/>
<protein>
    <submittedName>
        <fullName evidence="1">Uncharacterized protein</fullName>
    </submittedName>
</protein>
<gene>
    <name evidence="1" type="ORF">BELL_0117g00120</name>
</gene>
<evidence type="ECO:0000313" key="1">
    <source>
        <dbReference type="EMBL" id="TGO77228.1"/>
    </source>
</evidence>
<organism evidence="1 2">
    <name type="scientific">Botrytis elliptica</name>
    <dbReference type="NCBI Taxonomy" id="278938"/>
    <lineage>
        <taxon>Eukaryota</taxon>
        <taxon>Fungi</taxon>
        <taxon>Dikarya</taxon>
        <taxon>Ascomycota</taxon>
        <taxon>Pezizomycotina</taxon>
        <taxon>Leotiomycetes</taxon>
        <taxon>Helotiales</taxon>
        <taxon>Sclerotiniaceae</taxon>
        <taxon>Botrytis</taxon>
    </lineage>
</organism>
<evidence type="ECO:0000313" key="2">
    <source>
        <dbReference type="Proteomes" id="UP000297229"/>
    </source>
</evidence>
<dbReference type="Proteomes" id="UP000297229">
    <property type="component" value="Unassembled WGS sequence"/>
</dbReference>
<sequence length="103" mass="11868">MAMKKDGVAASSLDSINGAFPLHFEPVLNFKGPPRKLLTQTSNFGLHSFFWPSWGVDWRERQTHDLAVAETKMWPISIESQYVKEIEYMKKEAIELQSCIHKD</sequence>